<protein>
    <submittedName>
        <fullName evidence="1">Uncharacterized protein</fullName>
    </submittedName>
</protein>
<reference evidence="1" key="1">
    <citation type="submission" date="2022-04" db="EMBL/GenBank/DDBJ databases">
        <title>Genome of the entomopathogenic fungus Entomophthora muscae.</title>
        <authorList>
            <person name="Elya C."/>
            <person name="Lovett B.R."/>
            <person name="Lee E."/>
            <person name="Macias A.M."/>
            <person name="Hajek A.E."/>
            <person name="De Bivort B.L."/>
            <person name="Kasson M.T."/>
            <person name="De Fine Licht H.H."/>
            <person name="Stajich J.E."/>
        </authorList>
    </citation>
    <scope>NUCLEOTIDE SEQUENCE</scope>
    <source>
        <strain evidence="1">Berkeley</strain>
    </source>
</reference>
<dbReference type="EMBL" id="QTSX02006396">
    <property type="protein sequence ID" value="KAJ9055536.1"/>
    <property type="molecule type" value="Genomic_DNA"/>
</dbReference>
<name>A0ACC2RZW0_9FUNG</name>
<accession>A0ACC2RZW0</accession>
<comment type="caution">
    <text evidence="1">The sequence shown here is derived from an EMBL/GenBank/DDBJ whole genome shotgun (WGS) entry which is preliminary data.</text>
</comment>
<gene>
    <name evidence="1" type="ORF">DSO57_1002831</name>
</gene>
<sequence length="377" mass="42046">MASFSSMGQFFDDVTRLVDDLVAVECQVHAEYCSSRTELAQGSTTKPSLSSIISESNQKLSIPRTSSFPPPIPTFKSSFIPKQIPLNPRAAKVKAKAARRLSKPDKPSKRISAPIHPISLPTLARASTHPVESRFINPFVKEASDTNNGEGKQIPLTMFSLFQIPLENNMSDIPPQLISEDGSEISDADTDSSCDDDSLSTSPPPPPPFMVYHPAAFRLSDPSLSSLQLSSEFRLLYARDRIIASSDPERAYFIKYANELVASRAAMNKAKADNSRRLFKPSDFTHVVRDLHGICPAISPSEMLIQEKRQAELLRFDGYNKGRDIRPNSDGWRILAAEFSMIHANKIVRPLKPRAYLPKRRAEFSRDSSPLRKARLY</sequence>
<evidence type="ECO:0000313" key="2">
    <source>
        <dbReference type="Proteomes" id="UP001165960"/>
    </source>
</evidence>
<keyword evidence="2" id="KW-1185">Reference proteome</keyword>
<proteinExistence type="predicted"/>
<organism evidence="1 2">
    <name type="scientific">Entomophthora muscae</name>
    <dbReference type="NCBI Taxonomy" id="34485"/>
    <lineage>
        <taxon>Eukaryota</taxon>
        <taxon>Fungi</taxon>
        <taxon>Fungi incertae sedis</taxon>
        <taxon>Zoopagomycota</taxon>
        <taxon>Entomophthoromycotina</taxon>
        <taxon>Entomophthoromycetes</taxon>
        <taxon>Entomophthorales</taxon>
        <taxon>Entomophthoraceae</taxon>
        <taxon>Entomophthora</taxon>
    </lineage>
</organism>
<dbReference type="Proteomes" id="UP001165960">
    <property type="component" value="Unassembled WGS sequence"/>
</dbReference>
<evidence type="ECO:0000313" key="1">
    <source>
        <dbReference type="EMBL" id="KAJ9055536.1"/>
    </source>
</evidence>